<dbReference type="GO" id="GO:0140911">
    <property type="term" value="F:pore-forming activity"/>
    <property type="evidence" value="ECO:0007669"/>
    <property type="project" value="InterPro"/>
</dbReference>
<accession>A0A8J8SEF2</accession>
<evidence type="ECO:0000256" key="2">
    <source>
        <dbReference type="ARBA" id="ARBA00008488"/>
    </source>
</evidence>
<reference evidence="9 10" key="1">
    <citation type="submission" date="2020-07" db="EMBL/GenBank/DDBJ databases">
        <title>Vallitalea guaymasensis genome.</title>
        <authorList>
            <person name="Postec A."/>
        </authorList>
    </citation>
    <scope>NUCLEOTIDE SEQUENCE [LARGE SCALE GENOMIC DNA]</scope>
    <source>
        <strain evidence="9 10">Ra1766G1</strain>
    </source>
</reference>
<keyword evidence="5 8" id="KW-1133">Transmembrane helix</keyword>
<proteinExistence type="inferred from homology"/>
<feature type="transmembrane region" description="Helical" evidence="8">
    <location>
        <begin position="12"/>
        <end position="30"/>
    </location>
</feature>
<feature type="binding site" evidence="7">
    <location>
        <position position="62"/>
    </location>
    <ligand>
        <name>Zn(2+)</name>
        <dbReference type="ChEBI" id="CHEBI:29105"/>
    </ligand>
</feature>
<dbReference type="KEGG" id="vgu:HYG85_22225"/>
<evidence type="ECO:0000256" key="1">
    <source>
        <dbReference type="ARBA" id="ARBA00004651"/>
    </source>
</evidence>
<dbReference type="EMBL" id="CP058561">
    <property type="protein sequence ID" value="QUH31495.1"/>
    <property type="molecule type" value="Genomic_DNA"/>
</dbReference>
<evidence type="ECO:0000313" key="10">
    <source>
        <dbReference type="Proteomes" id="UP000677305"/>
    </source>
</evidence>
<gene>
    <name evidence="9" type="ORF">HYG85_22225</name>
</gene>
<feature type="transmembrane region" description="Helical" evidence="8">
    <location>
        <begin position="42"/>
        <end position="64"/>
    </location>
</feature>
<feature type="binding site" evidence="7">
    <location>
        <position position="195"/>
    </location>
    <ligand>
        <name>Zn(2+)</name>
        <dbReference type="ChEBI" id="CHEBI:29105"/>
    </ligand>
</feature>
<dbReference type="Proteomes" id="UP000677305">
    <property type="component" value="Chromosome"/>
</dbReference>
<keyword evidence="7" id="KW-0862">Zinc</keyword>
<keyword evidence="3" id="KW-1003">Cell membrane</keyword>
<protein>
    <submittedName>
        <fullName evidence="9">Hemolysin III family protein</fullName>
    </submittedName>
</protein>
<evidence type="ECO:0000256" key="3">
    <source>
        <dbReference type="ARBA" id="ARBA00022475"/>
    </source>
</evidence>
<organism evidence="9 10">
    <name type="scientific">Vallitalea guaymasensis</name>
    <dbReference type="NCBI Taxonomy" id="1185412"/>
    <lineage>
        <taxon>Bacteria</taxon>
        <taxon>Bacillati</taxon>
        <taxon>Bacillota</taxon>
        <taxon>Clostridia</taxon>
        <taxon>Lachnospirales</taxon>
        <taxon>Vallitaleaceae</taxon>
        <taxon>Vallitalea</taxon>
    </lineage>
</organism>
<feature type="binding site" evidence="7">
    <location>
        <position position="191"/>
    </location>
    <ligand>
        <name>Zn(2+)</name>
        <dbReference type="ChEBI" id="CHEBI:29105"/>
    </ligand>
</feature>
<dbReference type="GO" id="GO:0005886">
    <property type="term" value="C:plasma membrane"/>
    <property type="evidence" value="ECO:0007669"/>
    <property type="project" value="UniProtKB-SubCell"/>
</dbReference>
<dbReference type="InterPro" id="IPR005744">
    <property type="entry name" value="Hy-lIII"/>
</dbReference>
<evidence type="ECO:0000313" key="9">
    <source>
        <dbReference type="EMBL" id="QUH31495.1"/>
    </source>
</evidence>
<keyword evidence="6 8" id="KW-0472">Membrane</keyword>
<name>A0A8J8SEF2_9FIRM</name>
<dbReference type="PANTHER" id="PTHR20855">
    <property type="entry name" value="ADIPOR/PROGESTIN RECEPTOR-RELATED"/>
    <property type="match status" value="1"/>
</dbReference>
<dbReference type="PANTHER" id="PTHR20855:SF3">
    <property type="entry name" value="LD03007P"/>
    <property type="match status" value="1"/>
</dbReference>
<evidence type="ECO:0000256" key="6">
    <source>
        <dbReference type="ARBA" id="ARBA00023136"/>
    </source>
</evidence>
<keyword evidence="7" id="KW-0479">Metal-binding</keyword>
<sequence length="218" mass="24435">MKLKVKDPISALTHFIGAVVSLLGVILLVWKSCHVATIWHTLSFSLFGVSLVLLYTASTVYHIIDKPKSLSVILRRIDHMMIFVLIAGTYTPICLVPLRDGFGFTLLTIVWCTAVAGVLLKIFWINSPSWFSAAIYIIMGWSAVLAMGQIKETLPPNGFMWLLIGGIIYTIGGIIYGLKWPNFNSKKFGFHELFHLFVLGGSVCHFIMMYNYIMVTNL</sequence>
<feature type="transmembrane region" description="Helical" evidence="8">
    <location>
        <begin position="104"/>
        <end position="123"/>
    </location>
</feature>
<evidence type="ECO:0000256" key="8">
    <source>
        <dbReference type="SAM" id="Phobius"/>
    </source>
</evidence>
<feature type="transmembrane region" description="Helical" evidence="8">
    <location>
        <begin position="159"/>
        <end position="178"/>
    </location>
</feature>
<feature type="transmembrane region" description="Helical" evidence="8">
    <location>
        <begin position="76"/>
        <end position="98"/>
    </location>
</feature>
<dbReference type="AlphaFoldDB" id="A0A8J8SEF2"/>
<dbReference type="GO" id="GO:0046872">
    <property type="term" value="F:metal ion binding"/>
    <property type="evidence" value="ECO:0007669"/>
    <property type="project" value="UniProtKB-KW"/>
</dbReference>
<evidence type="ECO:0000256" key="4">
    <source>
        <dbReference type="ARBA" id="ARBA00022692"/>
    </source>
</evidence>
<evidence type="ECO:0000256" key="7">
    <source>
        <dbReference type="PIRSR" id="PIRSR604254-1"/>
    </source>
</evidence>
<dbReference type="NCBIfam" id="TIGR01065">
    <property type="entry name" value="hlyIII"/>
    <property type="match status" value="1"/>
</dbReference>
<dbReference type="InterPro" id="IPR004254">
    <property type="entry name" value="AdipoR/HlyIII-related"/>
</dbReference>
<feature type="transmembrane region" description="Helical" evidence="8">
    <location>
        <begin position="130"/>
        <end position="147"/>
    </location>
</feature>
<dbReference type="RefSeq" id="WP_212691491.1">
    <property type="nucleotide sequence ID" value="NZ_CP058561.1"/>
</dbReference>
<comment type="subcellular location">
    <subcellularLocation>
        <location evidence="1">Cell membrane</location>
        <topology evidence="1">Multi-pass membrane protein</topology>
    </subcellularLocation>
</comment>
<comment type="similarity">
    <text evidence="2">Belongs to the UPF0073 (Hly-III) family.</text>
</comment>
<feature type="transmembrane region" description="Helical" evidence="8">
    <location>
        <begin position="190"/>
        <end position="213"/>
    </location>
</feature>
<dbReference type="Pfam" id="PF03006">
    <property type="entry name" value="HlyIII"/>
    <property type="match status" value="1"/>
</dbReference>
<evidence type="ECO:0000256" key="5">
    <source>
        <dbReference type="ARBA" id="ARBA00022989"/>
    </source>
</evidence>
<keyword evidence="4 8" id="KW-0812">Transmembrane</keyword>
<keyword evidence="10" id="KW-1185">Reference proteome</keyword>